<protein>
    <submittedName>
        <fullName evidence="1">Uncharacterized protein</fullName>
    </submittedName>
</protein>
<gene>
    <name evidence="1" type="ORF">UFOVP315_30</name>
</gene>
<evidence type="ECO:0000313" key="1">
    <source>
        <dbReference type="EMBL" id="CAB4136991.1"/>
    </source>
</evidence>
<name>A0A6J5LS55_9CAUD</name>
<reference evidence="1" key="1">
    <citation type="submission" date="2020-04" db="EMBL/GenBank/DDBJ databases">
        <authorList>
            <person name="Chiriac C."/>
            <person name="Salcher M."/>
            <person name="Ghai R."/>
            <person name="Kavagutti S V."/>
        </authorList>
    </citation>
    <scope>NUCLEOTIDE SEQUENCE</scope>
</reference>
<organism evidence="1">
    <name type="scientific">uncultured Caudovirales phage</name>
    <dbReference type="NCBI Taxonomy" id="2100421"/>
    <lineage>
        <taxon>Viruses</taxon>
        <taxon>Duplodnaviria</taxon>
        <taxon>Heunggongvirae</taxon>
        <taxon>Uroviricota</taxon>
        <taxon>Caudoviricetes</taxon>
        <taxon>Peduoviridae</taxon>
        <taxon>Maltschvirus</taxon>
        <taxon>Maltschvirus maltsch</taxon>
    </lineage>
</organism>
<sequence>MTTESEQINLTSKLLADYQGLQIKYEILQNVLQQIAGHPCIKNNMGVWRDVAIDMHTKALAGLDLVK</sequence>
<proteinExistence type="predicted"/>
<accession>A0A6J5LS55</accession>
<dbReference type="EMBL" id="LR796327">
    <property type="protein sequence ID" value="CAB4136991.1"/>
    <property type="molecule type" value="Genomic_DNA"/>
</dbReference>